<dbReference type="SUPFAM" id="SSF46689">
    <property type="entry name" value="Homeodomain-like"/>
    <property type="match status" value="1"/>
</dbReference>
<proteinExistence type="predicted"/>
<gene>
    <name evidence="5" type="ORF">BAY60_25735</name>
</gene>
<feature type="domain" description="HTH tetR-type" evidence="4">
    <location>
        <begin position="19"/>
        <end position="80"/>
    </location>
</feature>
<dbReference type="EMBL" id="MASW01000006">
    <property type="protein sequence ID" value="PXY20901.1"/>
    <property type="molecule type" value="Genomic_DNA"/>
</dbReference>
<dbReference type="Gene3D" id="1.10.357.10">
    <property type="entry name" value="Tetracycline Repressor, domain 2"/>
    <property type="match status" value="1"/>
</dbReference>
<dbReference type="Pfam" id="PF00440">
    <property type="entry name" value="TetR_N"/>
    <property type="match status" value="1"/>
</dbReference>
<sequence length="216" mass="23385">MRRPMARQYRAPQRAAQARATRSRIVGTARDLLLGDGGYAGMTITGLARAAGVSPQTVYNAVGGKAEVVKAVYDVLLAGDEGSTPMSERPEFRRVTDAESVAAYASAYAAWVRGIYDRVGPLLGVLLAHGPGGDPDLAGFVATIDRERRRGNTNSLRGLAEREQLPRGREFEELVDVIWTLTAPEVHARLVQRRGWAPAAYERWLARQLSAALSGA</sequence>
<name>A0A2V4AKR6_9PSEU</name>
<dbReference type="InterPro" id="IPR001647">
    <property type="entry name" value="HTH_TetR"/>
</dbReference>
<dbReference type="AlphaFoldDB" id="A0A2V4AKR6"/>
<evidence type="ECO:0000256" key="3">
    <source>
        <dbReference type="SAM" id="MobiDB-lite"/>
    </source>
</evidence>
<evidence type="ECO:0000259" key="4">
    <source>
        <dbReference type="PROSITE" id="PS50977"/>
    </source>
</evidence>
<keyword evidence="6" id="KW-1185">Reference proteome</keyword>
<feature type="DNA-binding region" description="H-T-H motif" evidence="2">
    <location>
        <begin position="43"/>
        <end position="62"/>
    </location>
</feature>
<reference evidence="5 6" key="1">
    <citation type="submission" date="2016-07" db="EMBL/GenBank/DDBJ databases">
        <title>Draft genome sequence of Prauserella muralis DSM 45305, isolated from a mould-covered wall in an indoor environment.</title>
        <authorList>
            <person name="Ruckert C."/>
            <person name="Albersmeier A."/>
            <person name="Jiang C.-L."/>
            <person name="Jiang Y."/>
            <person name="Kalinowski J."/>
            <person name="Schneider O."/>
            <person name="Winkler A."/>
            <person name="Zotchev S.B."/>
        </authorList>
    </citation>
    <scope>NUCLEOTIDE SEQUENCE [LARGE SCALE GENOMIC DNA]</scope>
    <source>
        <strain evidence="5 6">DSM 45305</strain>
    </source>
</reference>
<dbReference type="PROSITE" id="PS50977">
    <property type="entry name" value="HTH_TETR_2"/>
    <property type="match status" value="1"/>
</dbReference>
<dbReference type="InterPro" id="IPR009057">
    <property type="entry name" value="Homeodomain-like_sf"/>
</dbReference>
<keyword evidence="1 2" id="KW-0238">DNA-binding</keyword>
<evidence type="ECO:0000313" key="5">
    <source>
        <dbReference type="EMBL" id="PXY20901.1"/>
    </source>
</evidence>
<evidence type="ECO:0000256" key="1">
    <source>
        <dbReference type="ARBA" id="ARBA00023125"/>
    </source>
</evidence>
<accession>A0A2V4AKR6</accession>
<comment type="caution">
    <text evidence="5">The sequence shown here is derived from an EMBL/GenBank/DDBJ whole genome shotgun (WGS) entry which is preliminary data.</text>
</comment>
<dbReference type="GO" id="GO:0003677">
    <property type="term" value="F:DNA binding"/>
    <property type="evidence" value="ECO:0007669"/>
    <property type="project" value="UniProtKB-UniRule"/>
</dbReference>
<evidence type="ECO:0000313" key="6">
    <source>
        <dbReference type="Proteomes" id="UP000249915"/>
    </source>
</evidence>
<feature type="region of interest" description="Disordered" evidence="3">
    <location>
        <begin position="1"/>
        <end position="20"/>
    </location>
</feature>
<dbReference type="Proteomes" id="UP000249915">
    <property type="component" value="Unassembled WGS sequence"/>
</dbReference>
<evidence type="ECO:0000256" key="2">
    <source>
        <dbReference type="PROSITE-ProRule" id="PRU00335"/>
    </source>
</evidence>
<organism evidence="5 6">
    <name type="scientific">Prauserella muralis</name>
    <dbReference type="NCBI Taxonomy" id="588067"/>
    <lineage>
        <taxon>Bacteria</taxon>
        <taxon>Bacillati</taxon>
        <taxon>Actinomycetota</taxon>
        <taxon>Actinomycetes</taxon>
        <taxon>Pseudonocardiales</taxon>
        <taxon>Pseudonocardiaceae</taxon>
        <taxon>Prauserella</taxon>
    </lineage>
</organism>
<protein>
    <recommendedName>
        <fullName evidence="4">HTH tetR-type domain-containing protein</fullName>
    </recommendedName>
</protein>